<name>A0AAE1C1B0_9PEZI</name>
<dbReference type="Pfam" id="PF13640">
    <property type="entry name" value="2OG-FeII_Oxy_3"/>
    <property type="match status" value="1"/>
</dbReference>
<keyword evidence="9" id="KW-1185">Reference proteome</keyword>
<dbReference type="EMBL" id="JAUTXT010000018">
    <property type="protein sequence ID" value="KAK3674620.1"/>
    <property type="molecule type" value="Genomic_DNA"/>
</dbReference>
<dbReference type="GO" id="GO:0031418">
    <property type="term" value="F:L-ascorbic acid binding"/>
    <property type="evidence" value="ECO:0007669"/>
    <property type="project" value="InterPro"/>
</dbReference>
<keyword evidence="3" id="KW-0223">Dioxygenase</keyword>
<evidence type="ECO:0000313" key="9">
    <source>
        <dbReference type="Proteomes" id="UP001274830"/>
    </source>
</evidence>
<dbReference type="PANTHER" id="PTHR10869">
    <property type="entry name" value="PROLYL 4-HYDROXYLASE ALPHA SUBUNIT"/>
    <property type="match status" value="1"/>
</dbReference>
<evidence type="ECO:0000313" key="8">
    <source>
        <dbReference type="EMBL" id="KAK3674620.1"/>
    </source>
</evidence>
<dbReference type="GO" id="GO:0004656">
    <property type="term" value="F:procollagen-proline 4-dioxygenase activity"/>
    <property type="evidence" value="ECO:0007669"/>
    <property type="project" value="TreeGrafter"/>
</dbReference>
<dbReference type="SMART" id="SM00702">
    <property type="entry name" value="P4Hc"/>
    <property type="match status" value="1"/>
</dbReference>
<keyword evidence="6" id="KW-0472">Membrane</keyword>
<reference evidence="8" key="1">
    <citation type="submission" date="2023-07" db="EMBL/GenBank/DDBJ databases">
        <title>Black Yeasts Isolated from many extreme environments.</title>
        <authorList>
            <person name="Coleine C."/>
            <person name="Stajich J.E."/>
            <person name="Selbmann L."/>
        </authorList>
    </citation>
    <scope>NUCLEOTIDE SEQUENCE</scope>
    <source>
        <strain evidence="8">CCFEE 5485</strain>
    </source>
</reference>
<dbReference type="GO" id="GO:0005506">
    <property type="term" value="F:iron ion binding"/>
    <property type="evidence" value="ECO:0007669"/>
    <property type="project" value="InterPro"/>
</dbReference>
<dbReference type="PROSITE" id="PS51471">
    <property type="entry name" value="FE2OG_OXY"/>
    <property type="match status" value="1"/>
</dbReference>
<keyword evidence="4" id="KW-0560">Oxidoreductase</keyword>
<feature type="transmembrane region" description="Helical" evidence="6">
    <location>
        <begin position="12"/>
        <end position="32"/>
    </location>
</feature>
<evidence type="ECO:0000256" key="4">
    <source>
        <dbReference type="ARBA" id="ARBA00023002"/>
    </source>
</evidence>
<keyword evidence="6" id="KW-0812">Transmembrane</keyword>
<dbReference type="Proteomes" id="UP001274830">
    <property type="component" value="Unassembled WGS sequence"/>
</dbReference>
<proteinExistence type="predicted"/>
<dbReference type="InterPro" id="IPR045054">
    <property type="entry name" value="P4HA-like"/>
</dbReference>
<sequence length="294" mass="32527">MANNTKRPQWRTAVEVAVISIVIYVALGAPGLSSLGPTNNENVKQSVPTARAKIESLVYPDETLSCPSHKYGVHVVTSEPLVLYIDGFLSGEEADYLVTQSQDKWQTSTIFNGGVETTDDKVRKSEKALIDRDDTVQCIEQRALAFQGWPAETFIERLWTQRYNVTGHYAYHYDWATASKISRRVSTFMVYLAADCEGGGTQFPKIARPKDARWCEFVDCSPEAEEGVTFKPRKGAAVFWSNFDAAGRGYKDTIHAGLPVTSGTKIGLNIWSWYQAGHSTPQGHISGPSTEHVA</sequence>
<dbReference type="InterPro" id="IPR044862">
    <property type="entry name" value="Pro_4_hyd_alph_FE2OG_OXY"/>
</dbReference>
<keyword evidence="6" id="KW-1133">Transmembrane helix</keyword>
<dbReference type="InterPro" id="IPR006620">
    <property type="entry name" value="Pro_4_hyd_alph"/>
</dbReference>
<evidence type="ECO:0000256" key="6">
    <source>
        <dbReference type="SAM" id="Phobius"/>
    </source>
</evidence>
<keyword evidence="2" id="KW-0479">Metal-binding</keyword>
<evidence type="ECO:0000256" key="3">
    <source>
        <dbReference type="ARBA" id="ARBA00022964"/>
    </source>
</evidence>
<comment type="cofactor">
    <cofactor evidence="1">
        <name>L-ascorbate</name>
        <dbReference type="ChEBI" id="CHEBI:38290"/>
    </cofactor>
</comment>
<evidence type="ECO:0000256" key="1">
    <source>
        <dbReference type="ARBA" id="ARBA00001961"/>
    </source>
</evidence>
<accession>A0AAE1C1B0</accession>
<evidence type="ECO:0000259" key="7">
    <source>
        <dbReference type="PROSITE" id="PS51471"/>
    </source>
</evidence>
<organism evidence="8 9">
    <name type="scientific">Recurvomyces mirabilis</name>
    <dbReference type="NCBI Taxonomy" id="574656"/>
    <lineage>
        <taxon>Eukaryota</taxon>
        <taxon>Fungi</taxon>
        <taxon>Dikarya</taxon>
        <taxon>Ascomycota</taxon>
        <taxon>Pezizomycotina</taxon>
        <taxon>Dothideomycetes</taxon>
        <taxon>Dothideomycetidae</taxon>
        <taxon>Mycosphaerellales</taxon>
        <taxon>Teratosphaeriaceae</taxon>
        <taxon>Recurvomyces</taxon>
    </lineage>
</organism>
<dbReference type="GO" id="GO:0005783">
    <property type="term" value="C:endoplasmic reticulum"/>
    <property type="evidence" value="ECO:0007669"/>
    <property type="project" value="TreeGrafter"/>
</dbReference>
<protein>
    <recommendedName>
        <fullName evidence="7">Fe2OG dioxygenase domain-containing protein</fullName>
    </recommendedName>
</protein>
<feature type="domain" description="Fe2OG dioxygenase" evidence="7">
    <location>
        <begin position="153"/>
        <end position="274"/>
    </location>
</feature>
<dbReference type="Gene3D" id="2.60.120.620">
    <property type="entry name" value="q2cbj1_9rhob like domain"/>
    <property type="match status" value="1"/>
</dbReference>
<comment type="caution">
    <text evidence="8">The sequence shown here is derived from an EMBL/GenBank/DDBJ whole genome shotgun (WGS) entry which is preliminary data.</text>
</comment>
<evidence type="ECO:0000256" key="5">
    <source>
        <dbReference type="ARBA" id="ARBA00023004"/>
    </source>
</evidence>
<keyword evidence="5" id="KW-0408">Iron</keyword>
<dbReference type="AlphaFoldDB" id="A0AAE1C1B0"/>
<dbReference type="InterPro" id="IPR005123">
    <property type="entry name" value="Oxoglu/Fe-dep_dioxygenase_dom"/>
</dbReference>
<evidence type="ECO:0000256" key="2">
    <source>
        <dbReference type="ARBA" id="ARBA00022723"/>
    </source>
</evidence>
<gene>
    <name evidence="8" type="ORF">LTR78_005342</name>
</gene>
<dbReference type="PANTHER" id="PTHR10869:SF246">
    <property type="entry name" value="TRANSMEMBRANE PROLYL 4-HYDROXYLASE"/>
    <property type="match status" value="1"/>
</dbReference>